<organism evidence="2 3">
    <name type="scientific">Pseudarthrobacter quantipunctorum</name>
    <dbReference type="NCBI Taxonomy" id="3128980"/>
    <lineage>
        <taxon>Bacteria</taxon>
        <taxon>Bacillati</taxon>
        <taxon>Actinomycetota</taxon>
        <taxon>Actinomycetes</taxon>
        <taxon>Micrococcales</taxon>
        <taxon>Micrococcaceae</taxon>
        <taxon>Pseudarthrobacter</taxon>
    </lineage>
</organism>
<dbReference type="Proteomes" id="UP001623384">
    <property type="component" value="Chromosome"/>
</dbReference>
<evidence type="ECO:0000259" key="1">
    <source>
        <dbReference type="Pfam" id="PF07411"/>
    </source>
</evidence>
<sequence>MAGKFEAFVDSDSSFRFRLLAPDGAVMAVSGPYPNKAALAAGIAAVRECAGTGLVTDLCPAGVAARPAPAHVPAPAEEPATAAARTECEDQRVPAGGHTFVFAKGLRRQGTRPRWTAAAR</sequence>
<name>A0ABZ2R272_9MICC</name>
<proteinExistence type="predicted"/>
<dbReference type="RefSeq" id="WP_406634271.1">
    <property type="nucleotide sequence ID" value="NZ_CP148033.1"/>
</dbReference>
<dbReference type="Gene3D" id="2.30.29.80">
    <property type="match status" value="1"/>
</dbReference>
<dbReference type="EMBL" id="CP148033">
    <property type="protein sequence ID" value="WXK92534.1"/>
    <property type="molecule type" value="Genomic_DNA"/>
</dbReference>
<accession>A0ABZ2R272</accession>
<reference evidence="2 3" key="1">
    <citation type="submission" date="2024-03" db="EMBL/GenBank/DDBJ databases">
        <title>Rhodococcus navarretei sp. nov. and Pseudarthrobacter quantumdoti sp. nov., two new species with the ability to biosynthesize Quantum Dots isolated from soil samples at Union Glacier, Antarctica.</title>
        <authorList>
            <person name="Vargas M."/>
        </authorList>
    </citation>
    <scope>NUCLEOTIDE SEQUENCE [LARGE SCALE GENOMIC DNA]</scope>
    <source>
        <strain evidence="2 3">RC-2-3</strain>
    </source>
</reference>
<gene>
    <name evidence="2" type="ORF">WHH00_15900</name>
</gene>
<dbReference type="SUPFAM" id="SSF160113">
    <property type="entry name" value="YegP-like"/>
    <property type="match status" value="1"/>
</dbReference>
<evidence type="ECO:0000313" key="3">
    <source>
        <dbReference type="Proteomes" id="UP001623384"/>
    </source>
</evidence>
<dbReference type="InterPro" id="IPR010879">
    <property type="entry name" value="DUF1508"/>
</dbReference>
<evidence type="ECO:0000313" key="2">
    <source>
        <dbReference type="EMBL" id="WXK92534.1"/>
    </source>
</evidence>
<dbReference type="Pfam" id="PF07411">
    <property type="entry name" value="DUF1508"/>
    <property type="match status" value="1"/>
</dbReference>
<protein>
    <submittedName>
        <fullName evidence="2">DUF1508 domain-containing protein</fullName>
    </submittedName>
</protein>
<dbReference type="InterPro" id="IPR036913">
    <property type="entry name" value="YegP-like_sf"/>
</dbReference>
<keyword evidence="3" id="KW-1185">Reference proteome</keyword>
<feature type="domain" description="DUF1508" evidence="1">
    <location>
        <begin position="10"/>
        <end position="55"/>
    </location>
</feature>